<dbReference type="GO" id="GO:0005912">
    <property type="term" value="C:adherens junction"/>
    <property type="evidence" value="ECO:0007669"/>
    <property type="project" value="TreeGrafter"/>
</dbReference>
<dbReference type="EMBL" id="BFAA01000199">
    <property type="protein sequence ID" value="GCB68933.1"/>
    <property type="molecule type" value="Genomic_DNA"/>
</dbReference>
<evidence type="ECO:0000256" key="10">
    <source>
        <dbReference type="ARBA" id="ARBA00023136"/>
    </source>
</evidence>
<evidence type="ECO:0000256" key="7">
    <source>
        <dbReference type="ARBA" id="ARBA00022837"/>
    </source>
</evidence>
<evidence type="ECO:0000256" key="4">
    <source>
        <dbReference type="ARBA" id="ARBA00022723"/>
    </source>
</evidence>
<evidence type="ECO:0000256" key="8">
    <source>
        <dbReference type="ARBA" id="ARBA00022889"/>
    </source>
</evidence>
<dbReference type="CDD" id="cd11304">
    <property type="entry name" value="Cadherin_repeat"/>
    <property type="match status" value="5"/>
</dbReference>
<evidence type="ECO:0000256" key="9">
    <source>
        <dbReference type="ARBA" id="ARBA00022989"/>
    </source>
</evidence>
<dbReference type="GO" id="GO:0007156">
    <property type="term" value="P:homophilic cell adhesion via plasma membrane adhesion molecules"/>
    <property type="evidence" value="ECO:0007669"/>
    <property type="project" value="InterPro"/>
</dbReference>
<dbReference type="InterPro" id="IPR002126">
    <property type="entry name" value="Cadherin-like_dom"/>
</dbReference>
<dbReference type="FunFam" id="2.60.40.60:FF:000009">
    <property type="entry name" value="Cadherin 24"/>
    <property type="match status" value="1"/>
</dbReference>
<evidence type="ECO:0000259" key="18">
    <source>
        <dbReference type="PROSITE" id="PS50268"/>
    </source>
</evidence>
<keyword evidence="20" id="KW-1185">Reference proteome</keyword>
<dbReference type="FunFam" id="2.60.40.60:FF:000097">
    <property type="entry name" value="cadherin-12 isoform X1"/>
    <property type="match status" value="1"/>
</dbReference>
<proteinExistence type="predicted"/>
<feature type="domain" description="Cadherin" evidence="18">
    <location>
        <begin position="490"/>
        <end position="608"/>
    </location>
</feature>
<keyword evidence="4" id="KW-0479">Metal-binding</keyword>
<evidence type="ECO:0000256" key="17">
    <source>
        <dbReference type="SAM" id="SignalP"/>
    </source>
</evidence>
<organism evidence="19 20">
    <name type="scientific">Scyliorhinus torazame</name>
    <name type="common">Cloudy catshark</name>
    <name type="synonym">Catulus torazame</name>
    <dbReference type="NCBI Taxonomy" id="75743"/>
    <lineage>
        <taxon>Eukaryota</taxon>
        <taxon>Metazoa</taxon>
        <taxon>Chordata</taxon>
        <taxon>Craniata</taxon>
        <taxon>Vertebrata</taxon>
        <taxon>Chondrichthyes</taxon>
        <taxon>Elasmobranchii</taxon>
        <taxon>Galeomorphii</taxon>
        <taxon>Galeoidea</taxon>
        <taxon>Carcharhiniformes</taxon>
        <taxon>Scyliorhinidae</taxon>
        <taxon>Scyliorhinus</taxon>
    </lineage>
</organism>
<evidence type="ECO:0000256" key="1">
    <source>
        <dbReference type="ARBA" id="ARBA00004251"/>
    </source>
</evidence>
<dbReference type="GO" id="GO:0034332">
    <property type="term" value="P:adherens junction organization"/>
    <property type="evidence" value="ECO:0007669"/>
    <property type="project" value="TreeGrafter"/>
</dbReference>
<dbReference type="PRINTS" id="PR00205">
    <property type="entry name" value="CADHERIN"/>
</dbReference>
<feature type="transmembrane region" description="Helical" evidence="16">
    <location>
        <begin position="617"/>
        <end position="638"/>
    </location>
</feature>
<feature type="domain" description="Cadherin" evidence="18">
    <location>
        <begin position="271"/>
        <end position="385"/>
    </location>
</feature>
<dbReference type="Gene3D" id="4.10.900.10">
    <property type="entry name" value="TCF3-CBD (Catenin binding domain)"/>
    <property type="match status" value="1"/>
</dbReference>
<accession>A0A401P754</accession>
<feature type="domain" description="Cadherin" evidence="18">
    <location>
        <begin position="386"/>
        <end position="490"/>
    </location>
</feature>
<dbReference type="FunFam" id="4.10.900.10:FF:000001">
    <property type="entry name" value="Cadherin 2"/>
    <property type="match status" value="1"/>
</dbReference>
<evidence type="ECO:0000256" key="12">
    <source>
        <dbReference type="ARBA" id="ARBA00069585"/>
    </source>
</evidence>
<sequence length="796" mass="88578">MLTVNCLSLFLWILLDEGLLTPLESLSPRSSAHTGSDNIIELSGDGVPKLQRVRRGWIWNQFFVLEEYMGSEPQYVGKLHSDLDTGDGSVMYTLLGQGAGSIFTIDEITGDIHAIKSLDREEKPYYVLRAQAVDTLTRRPVEPESEFIIKVQDINDNEPKFLDGPYVADVPEMSPAGSFVLQITATDADDPTYGNSARVVYSILQGQPYFSVDPKTGVIRTALSNMDREVKEEYQVIIQAKDMGGQMGGLAGTTTVNITLTDVNDNPPRFAKNIFHLKVPESTSVASPIGRIKANDADVGKNADIDYSIIPGDGLNVFGITSDKTTREGIINLKKPLDYENKKSYVFKVDAIDPHPDQRFQSMGPFKDTATVKITILDVDEPPIFSRPFYVMDVYEDINVGRVIGAVTAQDSDVSNSPVRYSIDESTDKERYFTINEVDGTIATNDVLDREDVSQYNISVLARKVSNADLVSKVPVTIQVLDVNEYAPEFSVPYETMMCENAKTGQIIMTISAEDKDMPTTTPQFHFRLSSEAATNPNFTIQDNGNNTAGILPKRNGYSRRQLELYFLPVVISDSDHPIQSSTNTLTIRVCGCDVDGTILSCNVEAIFLPVGLSTEALIAILLCIIILLVIVVLFVALRRQRKKEICMTSKEDIRDNVISYDDEGGGEEDTQAFDISTLRKPDLIEDVQLRRDVKPETQQPQRQTIIVQNNTDIRDFIDQRLQENDADPSAPPYDSLVTYAYEGNCSIAESLSSLESVTADTDQDYDYLTNWGPRFTKLADLYSQEKTNSRQNITE</sequence>
<evidence type="ECO:0000256" key="14">
    <source>
        <dbReference type="RuleBase" id="RU003318"/>
    </source>
</evidence>
<dbReference type="GO" id="GO:0008013">
    <property type="term" value="F:beta-catenin binding"/>
    <property type="evidence" value="ECO:0007669"/>
    <property type="project" value="TreeGrafter"/>
</dbReference>
<keyword evidence="7 13" id="KW-0106">Calcium</keyword>
<dbReference type="Pfam" id="PF00028">
    <property type="entry name" value="Cadherin"/>
    <property type="match status" value="5"/>
</dbReference>
<keyword evidence="6" id="KW-0677">Repeat</keyword>
<dbReference type="GO" id="GO:0045296">
    <property type="term" value="F:cadherin binding"/>
    <property type="evidence" value="ECO:0007669"/>
    <property type="project" value="TreeGrafter"/>
</dbReference>
<keyword evidence="11" id="KW-0325">Glycoprotein</keyword>
<dbReference type="GO" id="GO:0005509">
    <property type="term" value="F:calcium ion binding"/>
    <property type="evidence" value="ECO:0007669"/>
    <property type="project" value="UniProtKB-UniRule"/>
</dbReference>
<feature type="signal peptide" evidence="17">
    <location>
        <begin position="1"/>
        <end position="25"/>
    </location>
</feature>
<dbReference type="SUPFAM" id="SSF49313">
    <property type="entry name" value="Cadherin-like"/>
    <property type="match status" value="5"/>
</dbReference>
<dbReference type="AlphaFoldDB" id="A0A401P754"/>
<dbReference type="InterPro" id="IPR020894">
    <property type="entry name" value="Cadherin_CS"/>
</dbReference>
<evidence type="ECO:0000256" key="6">
    <source>
        <dbReference type="ARBA" id="ARBA00022737"/>
    </source>
</evidence>
<keyword evidence="2" id="KW-1003">Cell membrane</keyword>
<dbReference type="GO" id="GO:0007043">
    <property type="term" value="P:cell-cell junction assembly"/>
    <property type="evidence" value="ECO:0007669"/>
    <property type="project" value="TreeGrafter"/>
</dbReference>
<keyword evidence="3 14" id="KW-0812">Transmembrane</keyword>
<dbReference type="FunFam" id="2.60.40.60:FF:000012">
    <property type="entry name" value="Cadherin 24"/>
    <property type="match status" value="1"/>
</dbReference>
<evidence type="ECO:0000256" key="13">
    <source>
        <dbReference type="PROSITE-ProRule" id="PRU00043"/>
    </source>
</evidence>
<gene>
    <name evidence="19" type="ORF">scyTo_0000971</name>
</gene>
<dbReference type="OrthoDB" id="6252479at2759"/>
<dbReference type="PROSITE" id="PS00232">
    <property type="entry name" value="CADHERIN_1"/>
    <property type="match status" value="1"/>
</dbReference>
<protein>
    <recommendedName>
        <fullName evidence="12">Cadherin-12</fullName>
    </recommendedName>
</protein>
<evidence type="ECO:0000256" key="11">
    <source>
        <dbReference type="ARBA" id="ARBA00023180"/>
    </source>
</evidence>
<dbReference type="STRING" id="75743.A0A401P754"/>
<evidence type="ECO:0000256" key="16">
    <source>
        <dbReference type="SAM" id="Phobius"/>
    </source>
</evidence>
<dbReference type="GO" id="GO:0000902">
    <property type="term" value="P:cell morphogenesis"/>
    <property type="evidence" value="ECO:0007669"/>
    <property type="project" value="TreeGrafter"/>
</dbReference>
<dbReference type="GO" id="GO:0016342">
    <property type="term" value="C:catenin complex"/>
    <property type="evidence" value="ECO:0007669"/>
    <property type="project" value="TreeGrafter"/>
</dbReference>
<dbReference type="PROSITE" id="PS50268">
    <property type="entry name" value="CADHERIN_2"/>
    <property type="match status" value="5"/>
</dbReference>
<comment type="caution">
    <text evidence="19">The sequence shown here is derived from an EMBL/GenBank/DDBJ whole genome shotgun (WGS) entry which is preliminary data.</text>
</comment>
<dbReference type="InterPro" id="IPR039808">
    <property type="entry name" value="Cadherin"/>
</dbReference>
<keyword evidence="8 14" id="KW-0130">Cell adhesion</keyword>
<comment type="subcellular location">
    <subcellularLocation>
        <location evidence="1 14">Cell membrane</location>
        <topology evidence="1 14">Single-pass type I membrane protein</topology>
    </subcellularLocation>
</comment>
<dbReference type="Gene3D" id="2.60.40.60">
    <property type="entry name" value="Cadherins"/>
    <property type="match status" value="5"/>
</dbReference>
<feature type="domain" description="Cadherin" evidence="18">
    <location>
        <begin position="162"/>
        <end position="270"/>
    </location>
</feature>
<dbReference type="GO" id="GO:0016339">
    <property type="term" value="P:calcium-dependent cell-cell adhesion via plasma membrane cell adhesion molecules"/>
    <property type="evidence" value="ECO:0007669"/>
    <property type="project" value="TreeGrafter"/>
</dbReference>
<keyword evidence="5 17" id="KW-0732">Signal</keyword>
<dbReference type="PANTHER" id="PTHR24027:SF96">
    <property type="entry name" value="CADHERIN-12"/>
    <property type="match status" value="1"/>
</dbReference>
<evidence type="ECO:0000256" key="15">
    <source>
        <dbReference type="RuleBase" id="RU004357"/>
    </source>
</evidence>
<evidence type="ECO:0000256" key="2">
    <source>
        <dbReference type="ARBA" id="ARBA00022475"/>
    </source>
</evidence>
<dbReference type="InterPro" id="IPR027397">
    <property type="entry name" value="Catenin-bd_sf"/>
</dbReference>
<dbReference type="InterPro" id="IPR015919">
    <property type="entry name" value="Cadherin-like_sf"/>
</dbReference>
<dbReference type="FunFam" id="2.60.40.60:FF:000008">
    <property type="entry name" value="Cadherin 24"/>
    <property type="match status" value="1"/>
</dbReference>
<dbReference type="OMA" id="XINIRAV"/>
<feature type="domain" description="Cadherin" evidence="18">
    <location>
        <begin position="81"/>
        <end position="161"/>
    </location>
</feature>
<reference evidence="19 20" key="1">
    <citation type="journal article" date="2018" name="Nat. Ecol. Evol.">
        <title>Shark genomes provide insights into elasmobranch evolution and the origin of vertebrates.</title>
        <authorList>
            <person name="Hara Y"/>
            <person name="Yamaguchi K"/>
            <person name="Onimaru K"/>
            <person name="Kadota M"/>
            <person name="Koyanagi M"/>
            <person name="Keeley SD"/>
            <person name="Tatsumi K"/>
            <person name="Tanaka K"/>
            <person name="Motone F"/>
            <person name="Kageyama Y"/>
            <person name="Nozu R"/>
            <person name="Adachi N"/>
            <person name="Nishimura O"/>
            <person name="Nakagawa R"/>
            <person name="Tanegashima C"/>
            <person name="Kiyatake I"/>
            <person name="Matsumoto R"/>
            <person name="Murakumo K"/>
            <person name="Nishida K"/>
            <person name="Terakita A"/>
            <person name="Kuratani S"/>
            <person name="Sato K"/>
            <person name="Hyodo S Kuraku.S."/>
        </authorList>
    </citation>
    <scope>NUCLEOTIDE SEQUENCE [LARGE SCALE GENOMIC DNA]</scope>
</reference>
<name>A0A401P754_SCYTO</name>
<feature type="chain" id="PRO_5019422597" description="Cadherin-12" evidence="17">
    <location>
        <begin position="26"/>
        <end position="796"/>
    </location>
</feature>
<dbReference type="PANTHER" id="PTHR24027">
    <property type="entry name" value="CADHERIN-23"/>
    <property type="match status" value="1"/>
</dbReference>
<comment type="function">
    <text evidence="15">Cadherins are calcium-dependent cell adhesion proteins.</text>
</comment>
<dbReference type="GO" id="GO:0016477">
    <property type="term" value="P:cell migration"/>
    <property type="evidence" value="ECO:0007669"/>
    <property type="project" value="TreeGrafter"/>
</dbReference>
<evidence type="ECO:0000256" key="5">
    <source>
        <dbReference type="ARBA" id="ARBA00022729"/>
    </source>
</evidence>
<keyword evidence="9 16" id="KW-1133">Transmembrane helix</keyword>
<dbReference type="Proteomes" id="UP000288216">
    <property type="component" value="Unassembled WGS sequence"/>
</dbReference>
<evidence type="ECO:0000313" key="19">
    <source>
        <dbReference type="EMBL" id="GCB68933.1"/>
    </source>
</evidence>
<dbReference type="Pfam" id="PF01049">
    <property type="entry name" value="CADH_Y-type_LIR"/>
    <property type="match status" value="1"/>
</dbReference>
<keyword evidence="10 16" id="KW-0472">Membrane</keyword>
<evidence type="ECO:0000313" key="20">
    <source>
        <dbReference type="Proteomes" id="UP000288216"/>
    </source>
</evidence>
<evidence type="ECO:0000256" key="3">
    <source>
        <dbReference type="ARBA" id="ARBA00022692"/>
    </source>
</evidence>
<dbReference type="InterPro" id="IPR000233">
    <property type="entry name" value="Cadherin_Y-type_LIR"/>
</dbReference>
<dbReference type="GO" id="GO:0044331">
    <property type="term" value="P:cell-cell adhesion mediated by cadherin"/>
    <property type="evidence" value="ECO:0007669"/>
    <property type="project" value="TreeGrafter"/>
</dbReference>
<dbReference type="FunFam" id="2.60.40.60:FF:000014">
    <property type="entry name" value="Cadherin 8"/>
    <property type="match status" value="1"/>
</dbReference>
<dbReference type="SMART" id="SM00112">
    <property type="entry name" value="CA"/>
    <property type="match status" value="5"/>
</dbReference>